<evidence type="ECO:0000259" key="6">
    <source>
        <dbReference type="PROSITE" id="PS50109"/>
    </source>
</evidence>
<dbReference type="InterPro" id="IPR036097">
    <property type="entry name" value="HisK_dim/P_sf"/>
</dbReference>
<dbReference type="SUPFAM" id="SSF55874">
    <property type="entry name" value="ATPase domain of HSP90 chaperone/DNA topoisomerase II/histidine kinase"/>
    <property type="match status" value="1"/>
</dbReference>
<dbReference type="InterPro" id="IPR004358">
    <property type="entry name" value="Sig_transdc_His_kin-like_C"/>
</dbReference>
<dbReference type="Pfam" id="PF08448">
    <property type="entry name" value="PAS_4"/>
    <property type="match status" value="2"/>
</dbReference>
<dbReference type="Gene3D" id="3.30.450.20">
    <property type="entry name" value="PAS domain"/>
    <property type="match status" value="2"/>
</dbReference>
<dbReference type="InterPro" id="IPR005467">
    <property type="entry name" value="His_kinase_dom"/>
</dbReference>
<name>A0A1G6X1B7_9BACT</name>
<evidence type="ECO:0000256" key="1">
    <source>
        <dbReference type="ARBA" id="ARBA00000085"/>
    </source>
</evidence>
<dbReference type="STRING" id="659014.SAMN04487996_10240"/>
<evidence type="ECO:0000313" key="8">
    <source>
        <dbReference type="EMBL" id="SDD71908.1"/>
    </source>
</evidence>
<dbReference type="PANTHER" id="PTHR43304:SF1">
    <property type="entry name" value="PAC DOMAIN-CONTAINING PROTEIN"/>
    <property type="match status" value="1"/>
</dbReference>
<sequence length="568" mass="64507">MDLRKPTNDQVFHFIQGGGEMGALTRSFDWTATSIGPPESWQQSLRTTLGIVLHSAFPMFLFWDNDLICFYNDAFRPSLGKDGKHPALGKRGQEVWPEIWDFIGPLLQKVMDSGEPVWFEDQLVPFFRNGQIEDIYWTFSYSPVYDDRGHVNGVFVTCTETTQKVMVFNQLHDSERRFQNLVTDATVGIIVLIGEDMIVEIVNDAYGRLIGRSREELLGKPLFSVIPETESHFRSIHDAVRTTGEPIYLSDHPYFVYIDGRKKEGFLNLVYQPYRSDDGHVHGVMILCQDVTELVVARLKMEEIVAERTRELATANRHLQRSNAELAQFAYIASHDLQEPIRKVATFAQMLEAELGDTTERQRNYLNKIRNASSRMMLLIRDVLTFSQLSRDSDLVRNTDLSLVLDNIVDDLELLIDQKHAKVSYSNLPVVEAVPLQMAQLFGNLISNALKFTRADVDPVITVSAQLLDKAALKSYPMLDTRCAYHHLEVSDNGIGFEEHYAEKIFEIFQRLHGKKEFEGTGIGLAMCKKILQNHHGHIFATSGDGQGATFHILIPENQSCFADSSTL</sequence>
<dbReference type="SMART" id="SM00091">
    <property type="entry name" value="PAS"/>
    <property type="match status" value="2"/>
</dbReference>
<protein>
    <recommendedName>
        <fullName evidence="2">histidine kinase</fullName>
        <ecNumber evidence="2">2.7.13.3</ecNumber>
    </recommendedName>
</protein>
<keyword evidence="5" id="KW-0418">Kinase</keyword>
<keyword evidence="4" id="KW-0808">Transferase</keyword>
<gene>
    <name evidence="8" type="ORF">SAMN04487996_10240</name>
</gene>
<dbReference type="CDD" id="cd00082">
    <property type="entry name" value="HisKA"/>
    <property type="match status" value="1"/>
</dbReference>
<dbReference type="Pfam" id="PF02518">
    <property type="entry name" value="HATPase_c"/>
    <property type="match status" value="1"/>
</dbReference>
<feature type="domain" description="Histidine kinase" evidence="6">
    <location>
        <begin position="332"/>
        <end position="559"/>
    </location>
</feature>
<dbReference type="PROSITE" id="PS50109">
    <property type="entry name" value="HIS_KIN"/>
    <property type="match status" value="1"/>
</dbReference>
<dbReference type="Pfam" id="PF00512">
    <property type="entry name" value="HisKA"/>
    <property type="match status" value="1"/>
</dbReference>
<dbReference type="CDD" id="cd00130">
    <property type="entry name" value="PAS"/>
    <property type="match status" value="1"/>
</dbReference>
<dbReference type="EMBL" id="FNAN01000002">
    <property type="protein sequence ID" value="SDD71908.1"/>
    <property type="molecule type" value="Genomic_DNA"/>
</dbReference>
<organism evidence="8 9">
    <name type="scientific">Dyadobacter soli</name>
    <dbReference type="NCBI Taxonomy" id="659014"/>
    <lineage>
        <taxon>Bacteria</taxon>
        <taxon>Pseudomonadati</taxon>
        <taxon>Bacteroidota</taxon>
        <taxon>Cytophagia</taxon>
        <taxon>Cytophagales</taxon>
        <taxon>Spirosomataceae</taxon>
        <taxon>Dyadobacter</taxon>
    </lineage>
</organism>
<dbReference type="InterPro" id="IPR003594">
    <property type="entry name" value="HATPase_dom"/>
</dbReference>
<dbReference type="Gene3D" id="3.30.565.10">
    <property type="entry name" value="Histidine kinase-like ATPase, C-terminal domain"/>
    <property type="match status" value="1"/>
</dbReference>
<evidence type="ECO:0000256" key="2">
    <source>
        <dbReference type="ARBA" id="ARBA00012438"/>
    </source>
</evidence>
<reference evidence="9" key="1">
    <citation type="submission" date="2016-10" db="EMBL/GenBank/DDBJ databases">
        <authorList>
            <person name="Varghese N."/>
            <person name="Submissions S."/>
        </authorList>
    </citation>
    <scope>NUCLEOTIDE SEQUENCE [LARGE SCALE GENOMIC DNA]</scope>
    <source>
        <strain evidence="9">DSM 25329</strain>
    </source>
</reference>
<dbReference type="SUPFAM" id="SSF55785">
    <property type="entry name" value="PYP-like sensor domain (PAS domain)"/>
    <property type="match status" value="2"/>
</dbReference>
<evidence type="ECO:0000256" key="4">
    <source>
        <dbReference type="ARBA" id="ARBA00022679"/>
    </source>
</evidence>
<dbReference type="SMART" id="SM00387">
    <property type="entry name" value="HATPase_c"/>
    <property type="match status" value="1"/>
</dbReference>
<keyword evidence="9" id="KW-1185">Reference proteome</keyword>
<dbReference type="PRINTS" id="PR00344">
    <property type="entry name" value="BCTRLSENSOR"/>
</dbReference>
<evidence type="ECO:0000256" key="3">
    <source>
        <dbReference type="ARBA" id="ARBA00022553"/>
    </source>
</evidence>
<dbReference type="GO" id="GO:0000155">
    <property type="term" value="F:phosphorelay sensor kinase activity"/>
    <property type="evidence" value="ECO:0007669"/>
    <property type="project" value="InterPro"/>
</dbReference>
<dbReference type="InterPro" id="IPR013656">
    <property type="entry name" value="PAS_4"/>
</dbReference>
<dbReference type="SMART" id="SM00388">
    <property type="entry name" value="HisKA"/>
    <property type="match status" value="1"/>
</dbReference>
<feature type="domain" description="PAS" evidence="7">
    <location>
        <begin position="174"/>
        <end position="223"/>
    </location>
</feature>
<dbReference type="Proteomes" id="UP000198748">
    <property type="component" value="Unassembled WGS sequence"/>
</dbReference>
<dbReference type="OrthoDB" id="9766459at2"/>
<proteinExistence type="predicted"/>
<evidence type="ECO:0000259" key="7">
    <source>
        <dbReference type="PROSITE" id="PS50112"/>
    </source>
</evidence>
<dbReference type="Gene3D" id="1.10.287.130">
    <property type="match status" value="1"/>
</dbReference>
<dbReference type="NCBIfam" id="TIGR00229">
    <property type="entry name" value="sensory_box"/>
    <property type="match status" value="1"/>
</dbReference>
<accession>A0A1G6X1B7</accession>
<dbReference type="SUPFAM" id="SSF47384">
    <property type="entry name" value="Homodimeric domain of signal transducing histidine kinase"/>
    <property type="match status" value="1"/>
</dbReference>
<dbReference type="RefSeq" id="WP_090146396.1">
    <property type="nucleotide sequence ID" value="NZ_FNAN01000002.1"/>
</dbReference>
<dbReference type="InterPro" id="IPR035965">
    <property type="entry name" value="PAS-like_dom_sf"/>
</dbReference>
<keyword evidence="3" id="KW-0597">Phosphoprotein</keyword>
<dbReference type="InterPro" id="IPR036890">
    <property type="entry name" value="HATPase_C_sf"/>
</dbReference>
<dbReference type="PANTHER" id="PTHR43304">
    <property type="entry name" value="PHYTOCHROME-LIKE PROTEIN CPH1"/>
    <property type="match status" value="1"/>
</dbReference>
<dbReference type="InterPro" id="IPR003661">
    <property type="entry name" value="HisK_dim/P_dom"/>
</dbReference>
<dbReference type="EC" id="2.7.13.3" evidence="2"/>
<dbReference type="AlphaFoldDB" id="A0A1G6X1B7"/>
<comment type="catalytic activity">
    <reaction evidence="1">
        <text>ATP + protein L-histidine = ADP + protein N-phospho-L-histidine.</text>
        <dbReference type="EC" id="2.7.13.3"/>
    </reaction>
</comment>
<evidence type="ECO:0000256" key="5">
    <source>
        <dbReference type="ARBA" id="ARBA00022777"/>
    </source>
</evidence>
<dbReference type="PROSITE" id="PS50112">
    <property type="entry name" value="PAS"/>
    <property type="match status" value="1"/>
</dbReference>
<dbReference type="InterPro" id="IPR052162">
    <property type="entry name" value="Sensor_kinase/Photoreceptor"/>
</dbReference>
<evidence type="ECO:0000313" key="9">
    <source>
        <dbReference type="Proteomes" id="UP000198748"/>
    </source>
</evidence>
<dbReference type="InterPro" id="IPR000014">
    <property type="entry name" value="PAS"/>
</dbReference>